<proteinExistence type="predicted"/>
<evidence type="ECO:0000313" key="2">
    <source>
        <dbReference type="Proteomes" id="UP001055879"/>
    </source>
</evidence>
<protein>
    <submittedName>
        <fullName evidence="1">Uncharacterized protein</fullName>
    </submittedName>
</protein>
<evidence type="ECO:0000313" key="1">
    <source>
        <dbReference type="EMBL" id="KAI3697137.1"/>
    </source>
</evidence>
<comment type="caution">
    <text evidence="1">The sequence shown here is derived from an EMBL/GenBank/DDBJ whole genome shotgun (WGS) entry which is preliminary data.</text>
</comment>
<gene>
    <name evidence="1" type="ORF">L6452_29921</name>
</gene>
<dbReference type="EMBL" id="CM042056">
    <property type="protein sequence ID" value="KAI3697137.1"/>
    <property type="molecule type" value="Genomic_DNA"/>
</dbReference>
<reference evidence="1 2" key="2">
    <citation type="journal article" date="2022" name="Mol. Ecol. Resour.">
        <title>The genomes of chicory, endive, great burdock and yacon provide insights into Asteraceae paleo-polyploidization history and plant inulin production.</title>
        <authorList>
            <person name="Fan W."/>
            <person name="Wang S."/>
            <person name="Wang H."/>
            <person name="Wang A."/>
            <person name="Jiang F."/>
            <person name="Liu H."/>
            <person name="Zhao H."/>
            <person name="Xu D."/>
            <person name="Zhang Y."/>
        </authorList>
    </citation>
    <scope>NUCLEOTIDE SEQUENCE [LARGE SCALE GENOMIC DNA]</scope>
    <source>
        <strain evidence="2">cv. Niubang</strain>
    </source>
</reference>
<dbReference type="Proteomes" id="UP001055879">
    <property type="component" value="Linkage Group LG10"/>
</dbReference>
<accession>A0ACB8ZHV2</accession>
<reference evidence="2" key="1">
    <citation type="journal article" date="2022" name="Mol. Ecol. Resour.">
        <title>The genomes of chicory, endive, great burdock and yacon provide insights into Asteraceae palaeo-polyploidization history and plant inulin production.</title>
        <authorList>
            <person name="Fan W."/>
            <person name="Wang S."/>
            <person name="Wang H."/>
            <person name="Wang A."/>
            <person name="Jiang F."/>
            <person name="Liu H."/>
            <person name="Zhao H."/>
            <person name="Xu D."/>
            <person name="Zhang Y."/>
        </authorList>
    </citation>
    <scope>NUCLEOTIDE SEQUENCE [LARGE SCALE GENOMIC DNA]</scope>
    <source>
        <strain evidence="2">cv. Niubang</strain>
    </source>
</reference>
<sequence>MSMSTDEDEKKARLASLVFSSLILVLICAASHPVVPMNPISRPLIHYHFELQQRHYEHLRGCVLTFTRSERDSSKPILASGISPPNLDWKCDLQSEGGDVAKNLKPINLCTWPKPKTISVLRRRRRRRRAATSCSRSATGWGQGDAKGLTVTSVNSVAWCRIGSFRLAIVEQGVSRLRHEFKSRHKPRSPLEWFGFEEPRDLRRGWKSRHKSRNPLDPSPLSTRAAYAAGASRGTSRDRPAVGVSVGTENTEPYWNRYRYRLYFSVRYSVLVMSLIRDSGLGTRWVTFGEFPKAVVSYVPRPPPSGNFLSGSPWCVSGLWVARESGFKVLAVLLLGKYRCVGRELGDTALNYFEKPWVYR</sequence>
<name>A0ACB8ZHV2_ARCLA</name>
<keyword evidence="2" id="KW-1185">Reference proteome</keyword>
<organism evidence="1 2">
    <name type="scientific">Arctium lappa</name>
    <name type="common">Greater burdock</name>
    <name type="synonym">Lappa major</name>
    <dbReference type="NCBI Taxonomy" id="4217"/>
    <lineage>
        <taxon>Eukaryota</taxon>
        <taxon>Viridiplantae</taxon>
        <taxon>Streptophyta</taxon>
        <taxon>Embryophyta</taxon>
        <taxon>Tracheophyta</taxon>
        <taxon>Spermatophyta</taxon>
        <taxon>Magnoliopsida</taxon>
        <taxon>eudicotyledons</taxon>
        <taxon>Gunneridae</taxon>
        <taxon>Pentapetalae</taxon>
        <taxon>asterids</taxon>
        <taxon>campanulids</taxon>
        <taxon>Asterales</taxon>
        <taxon>Asteraceae</taxon>
        <taxon>Carduoideae</taxon>
        <taxon>Cardueae</taxon>
        <taxon>Arctiinae</taxon>
        <taxon>Arctium</taxon>
    </lineage>
</organism>